<evidence type="ECO:0000256" key="6">
    <source>
        <dbReference type="ARBA" id="ARBA00023529"/>
    </source>
</evidence>
<evidence type="ECO:0000313" key="11">
    <source>
        <dbReference type="EMBL" id="UKJ90503.1"/>
    </source>
</evidence>
<dbReference type="InterPro" id="IPR051048">
    <property type="entry name" value="Peptidase_S8/S53_subtilisin"/>
</dbReference>
<dbReference type="Proteomes" id="UP000244803">
    <property type="component" value="Chromosome 2"/>
</dbReference>
<evidence type="ECO:0000256" key="2">
    <source>
        <dbReference type="ARBA" id="ARBA00022670"/>
    </source>
</evidence>
<dbReference type="Pfam" id="PF00082">
    <property type="entry name" value="Peptidase_S8"/>
    <property type="match status" value="1"/>
</dbReference>
<dbReference type="PANTHER" id="PTHR43399:SF4">
    <property type="entry name" value="CELL WALL-ASSOCIATED PROTEASE"/>
    <property type="match status" value="1"/>
</dbReference>
<keyword evidence="2 8" id="KW-0645">Protease</keyword>
<accession>A0A976M8L6</accession>
<dbReference type="AlphaFoldDB" id="A0A976M8L6"/>
<evidence type="ECO:0000256" key="5">
    <source>
        <dbReference type="ARBA" id="ARBA00023145"/>
    </source>
</evidence>
<feature type="active site" description="Charge relay system" evidence="8">
    <location>
        <position position="118"/>
    </location>
</feature>
<evidence type="ECO:0000256" key="1">
    <source>
        <dbReference type="ARBA" id="ARBA00011073"/>
    </source>
</evidence>
<dbReference type="Gene3D" id="3.40.50.200">
    <property type="entry name" value="Peptidase S8/S53 domain"/>
    <property type="match status" value="1"/>
</dbReference>
<reference evidence="11" key="1">
    <citation type="submission" date="2022-07" db="EMBL/GenBank/DDBJ databases">
        <title>Evaluation of T. orientalis genome assembly methods using nanopore sequencing and analysis of variation between genomes.</title>
        <authorList>
            <person name="Yam J."/>
            <person name="Micallef M.L."/>
            <person name="Liu M."/>
            <person name="Djordjevic S.P."/>
            <person name="Bogema D.R."/>
            <person name="Jenkins C."/>
        </authorList>
    </citation>
    <scope>NUCLEOTIDE SEQUENCE</scope>
    <source>
        <strain evidence="11">Fish Creek</strain>
    </source>
</reference>
<feature type="active site" description="Charge relay system" evidence="8">
    <location>
        <position position="183"/>
    </location>
</feature>
<evidence type="ECO:0000256" key="9">
    <source>
        <dbReference type="SAM" id="MobiDB-lite"/>
    </source>
</evidence>
<sequence>MGSTLRETVESAPVNKFEHLSNVGSYMIEMSEDCSRSDLDSLIKDVTDLGCDVEFDTLAQSAVQSVRQTIPVRSDTKNKQKGIKYNKKQWYIPEMKIEGAWNEVKSVDTRDVKVCVVDSGIEYKKTFTGRLAVEEDEKSTDKSKKTTSDPNKTADSNEKDNLSTLVSANFVDENFDPMDKLGHGTHLSSVISSRYKGSNVGGISPSALIIPCKAFDSTRQIRLSNVVRCIDFCLFYEAEIQNHSWIVNKQLKFLRRAFESAHKKGVIMVVPAGNIDIPNRPSLLGRRYLRGLPYNLLNIDMSSHFPASYSRVFPNVVSVANLMLLDKTKSKDMVVKCMMDSGKDCEDLGNLGLNEQSMHGEMTVQVAAPGTNIYSVFLPGSYAFITGTSSAAAVVTGVLSIIKSIFPKPQSPFQVHNDYIKTIQILRASVRLVPDLRGKVGWKGFPDCELAVKLTLKFLQGLKKTPTKLRTRPRPAKKLP</sequence>
<evidence type="ECO:0000259" key="10">
    <source>
        <dbReference type="Pfam" id="PF00082"/>
    </source>
</evidence>
<keyword evidence="4 8" id="KW-0720">Serine protease</keyword>
<name>A0A976M8L6_THEOR</name>
<dbReference type="EMBL" id="CP056068">
    <property type="protein sequence ID" value="UKJ90503.1"/>
    <property type="molecule type" value="Genomic_DNA"/>
</dbReference>
<feature type="domain" description="Peptidase S8/S53" evidence="10">
    <location>
        <begin position="110"/>
        <end position="422"/>
    </location>
</feature>
<dbReference type="GO" id="GO:0006508">
    <property type="term" value="P:proteolysis"/>
    <property type="evidence" value="ECO:0007669"/>
    <property type="project" value="UniProtKB-KW"/>
</dbReference>
<gene>
    <name evidence="11" type="ORF">MACJ_001437</name>
</gene>
<feature type="region of interest" description="Disordered" evidence="9">
    <location>
        <begin position="134"/>
        <end position="159"/>
    </location>
</feature>
<organism evidence="11 12">
    <name type="scientific">Theileria orientalis</name>
    <dbReference type="NCBI Taxonomy" id="68886"/>
    <lineage>
        <taxon>Eukaryota</taxon>
        <taxon>Sar</taxon>
        <taxon>Alveolata</taxon>
        <taxon>Apicomplexa</taxon>
        <taxon>Aconoidasida</taxon>
        <taxon>Piroplasmida</taxon>
        <taxon>Theileriidae</taxon>
        <taxon>Theileria</taxon>
    </lineage>
</organism>
<dbReference type="InterPro" id="IPR000209">
    <property type="entry name" value="Peptidase_S8/S53_dom"/>
</dbReference>
<proteinExistence type="inferred from homology"/>
<feature type="active site" description="Charge relay system" evidence="8">
    <location>
        <position position="389"/>
    </location>
</feature>
<comment type="similarity">
    <text evidence="1 8">Belongs to the peptidase S8 family.</text>
</comment>
<dbReference type="SUPFAM" id="SSF52743">
    <property type="entry name" value="Subtilisin-like"/>
    <property type="match status" value="1"/>
</dbReference>
<protein>
    <recommendedName>
        <fullName evidence="7">subtilisin</fullName>
        <ecNumber evidence="7">3.4.21.62</ecNumber>
    </recommendedName>
</protein>
<dbReference type="GO" id="GO:0004252">
    <property type="term" value="F:serine-type endopeptidase activity"/>
    <property type="evidence" value="ECO:0007669"/>
    <property type="project" value="UniProtKB-UniRule"/>
</dbReference>
<dbReference type="PROSITE" id="PS51892">
    <property type="entry name" value="SUBTILASE"/>
    <property type="match status" value="1"/>
</dbReference>
<comment type="catalytic activity">
    <reaction evidence="6">
        <text>Hydrolysis of proteins with broad specificity for peptide bonds, and a preference for a large uncharged residue in P1. Hydrolyzes peptide amides.</text>
        <dbReference type="EC" id="3.4.21.62"/>
    </reaction>
</comment>
<dbReference type="InterPro" id="IPR015500">
    <property type="entry name" value="Peptidase_S8_subtilisin-rel"/>
</dbReference>
<evidence type="ECO:0000256" key="8">
    <source>
        <dbReference type="PROSITE-ProRule" id="PRU01240"/>
    </source>
</evidence>
<evidence type="ECO:0000256" key="3">
    <source>
        <dbReference type="ARBA" id="ARBA00022801"/>
    </source>
</evidence>
<evidence type="ECO:0000256" key="4">
    <source>
        <dbReference type="ARBA" id="ARBA00022825"/>
    </source>
</evidence>
<evidence type="ECO:0000313" key="12">
    <source>
        <dbReference type="Proteomes" id="UP000244803"/>
    </source>
</evidence>
<dbReference type="OrthoDB" id="366323at2759"/>
<dbReference type="InterPro" id="IPR036852">
    <property type="entry name" value="Peptidase_S8/S53_dom_sf"/>
</dbReference>
<dbReference type="PRINTS" id="PR00723">
    <property type="entry name" value="SUBTILISIN"/>
</dbReference>
<dbReference type="PANTHER" id="PTHR43399">
    <property type="entry name" value="SUBTILISIN-RELATED"/>
    <property type="match status" value="1"/>
</dbReference>
<evidence type="ECO:0000256" key="7">
    <source>
        <dbReference type="ARBA" id="ARBA00023619"/>
    </source>
</evidence>
<keyword evidence="3 8" id="KW-0378">Hydrolase</keyword>
<dbReference type="EC" id="3.4.21.62" evidence="7"/>
<keyword evidence="5" id="KW-0865">Zymogen</keyword>